<protein>
    <submittedName>
        <fullName evidence="2">Uncharacterized protein</fullName>
    </submittedName>
</protein>
<comment type="caution">
    <text evidence="2">The sequence shown here is derived from an EMBL/GenBank/DDBJ whole genome shotgun (WGS) entry which is preliminary data.</text>
</comment>
<organism evidence="2 3">
    <name type="scientific">Candidatus Regiella insecticola</name>
    <dbReference type="NCBI Taxonomy" id="138073"/>
    <lineage>
        <taxon>Bacteria</taxon>
        <taxon>Pseudomonadati</taxon>
        <taxon>Pseudomonadota</taxon>
        <taxon>Gammaproteobacteria</taxon>
        <taxon>Enterobacterales</taxon>
        <taxon>Enterobacteriaceae</taxon>
        <taxon>aphid secondary symbionts</taxon>
        <taxon>Candidatus Regiella</taxon>
    </lineage>
</organism>
<feature type="region of interest" description="Disordered" evidence="1">
    <location>
        <begin position="1"/>
        <end position="23"/>
    </location>
</feature>
<dbReference type="AlphaFoldDB" id="A0A6L2ZQW2"/>
<gene>
    <name evidence="2" type="ORF">RINTU1_26340</name>
</gene>
<accession>A0A6L2ZQW2</accession>
<proteinExistence type="predicted"/>
<dbReference type="Proteomes" id="UP000504714">
    <property type="component" value="Unassembled WGS sequence"/>
</dbReference>
<sequence length="258" mass="29192">MPPPKEQNAAPEPTTPLYESTLFDPNENMMSWKRELCDNLNRQACSKKPSAPYESIEPYAAPETPLEPFEFLSLSTLQRLYDAGITIELIKQIIIESRQWESNSLYESNAAPKPTAPEPIKSLSFPTRQRLYRAGITGITRELINQIIIKSRQRESNSRYESNAAPEPTAPELTDLLSLQTKWSLKRSGFTEEEIGEAVIASHQQESNSRYESNAAPEPTAPELTDLLSLQTKWSLKRSGFTKEEIGEAVIEAYRRES</sequence>
<feature type="compositionally biased region" description="Polar residues" evidence="1">
    <location>
        <begin position="202"/>
        <end position="212"/>
    </location>
</feature>
<evidence type="ECO:0000256" key="1">
    <source>
        <dbReference type="SAM" id="MobiDB-lite"/>
    </source>
</evidence>
<name>A0A6L2ZQW2_9ENTR</name>
<evidence type="ECO:0000313" key="3">
    <source>
        <dbReference type="Proteomes" id="UP000504714"/>
    </source>
</evidence>
<dbReference type="EMBL" id="BLXO01000005">
    <property type="protein sequence ID" value="GFN46850.1"/>
    <property type="molecule type" value="Genomic_DNA"/>
</dbReference>
<evidence type="ECO:0000313" key="2">
    <source>
        <dbReference type="EMBL" id="GFN46850.1"/>
    </source>
</evidence>
<reference evidence="2 3" key="1">
    <citation type="submission" date="2020-06" db="EMBL/GenBank/DDBJ databases">
        <title>The genome sequence of Candidatus Regiella insecticola strain Tut.</title>
        <authorList>
            <person name="Nikoh N."/>
            <person name="Tsuchida T."/>
            <person name="Koga R."/>
            <person name="Oshima K."/>
            <person name="Hattori M."/>
            <person name="Fukatsu T."/>
        </authorList>
    </citation>
    <scope>NUCLEOTIDE SEQUENCE [LARGE SCALE GENOMIC DNA]</scope>
    <source>
        <strain evidence="2 3">Tut</strain>
    </source>
</reference>
<feature type="region of interest" description="Disordered" evidence="1">
    <location>
        <begin position="202"/>
        <end position="223"/>
    </location>
</feature>